<accession>A0A9W9A9V6</accession>
<proteinExistence type="predicted"/>
<reference evidence="1" key="1">
    <citation type="submission" date="2022-08" db="EMBL/GenBank/DDBJ databases">
        <authorList>
            <consortium name="DOE Joint Genome Institute"/>
            <person name="Min B."/>
            <person name="Riley R."/>
            <person name="Sierra-Patev S."/>
            <person name="Naranjo-Ortiz M."/>
            <person name="Looney B."/>
            <person name="Konkel Z."/>
            <person name="Slot J.C."/>
            <person name="Sakamoto Y."/>
            <person name="Steenwyk J.L."/>
            <person name="Rokas A."/>
            <person name="Carro J."/>
            <person name="Camarero S."/>
            <person name="Ferreira P."/>
            <person name="Molpeceres G."/>
            <person name="Ruiz-Duenas F.J."/>
            <person name="Serrano A."/>
            <person name="Henrissat B."/>
            <person name="Drula E."/>
            <person name="Hughes K.W."/>
            <person name="Mata J.L."/>
            <person name="Ishikawa N.K."/>
            <person name="Vargas-Isla R."/>
            <person name="Ushijima S."/>
            <person name="Smith C.A."/>
            <person name="Ahrendt S."/>
            <person name="Andreopoulos W."/>
            <person name="He G."/>
            <person name="Labutti K."/>
            <person name="Lipzen A."/>
            <person name="Ng V."/>
            <person name="Sandor L."/>
            <person name="Barry K."/>
            <person name="Martinez A.T."/>
            <person name="Xiao Y."/>
            <person name="Gibbons J.G."/>
            <person name="Terashima K."/>
            <person name="Hibbett D.S."/>
            <person name="Grigoriev I.V."/>
        </authorList>
    </citation>
    <scope>NUCLEOTIDE SEQUENCE</scope>
    <source>
        <strain evidence="1">Sp2 HRB7682 ss15</strain>
    </source>
</reference>
<dbReference type="EMBL" id="JANVFS010000018">
    <property type="protein sequence ID" value="KAJ4477828.1"/>
    <property type="molecule type" value="Genomic_DNA"/>
</dbReference>
<evidence type="ECO:0000313" key="1">
    <source>
        <dbReference type="EMBL" id="KAJ4477828.1"/>
    </source>
</evidence>
<organism evidence="1 2">
    <name type="scientific">Lentinula lateritia</name>
    <dbReference type="NCBI Taxonomy" id="40482"/>
    <lineage>
        <taxon>Eukaryota</taxon>
        <taxon>Fungi</taxon>
        <taxon>Dikarya</taxon>
        <taxon>Basidiomycota</taxon>
        <taxon>Agaricomycotina</taxon>
        <taxon>Agaricomycetes</taxon>
        <taxon>Agaricomycetidae</taxon>
        <taxon>Agaricales</taxon>
        <taxon>Marasmiineae</taxon>
        <taxon>Omphalotaceae</taxon>
        <taxon>Lentinula</taxon>
    </lineage>
</organism>
<protein>
    <submittedName>
        <fullName evidence="1">Uncharacterized protein</fullName>
    </submittedName>
</protein>
<dbReference type="AlphaFoldDB" id="A0A9W9A9V6"/>
<name>A0A9W9A9V6_9AGAR</name>
<sequence length="56" mass="6286">MNASRIRSATLRDVVGFPSHGESTCLSIDYCDEIFYTKHPKPLAMEISQTILRTAN</sequence>
<reference evidence="1" key="2">
    <citation type="journal article" date="2023" name="Proc. Natl. Acad. Sci. U.S.A.">
        <title>A global phylogenomic analysis of the shiitake genus Lentinula.</title>
        <authorList>
            <person name="Sierra-Patev S."/>
            <person name="Min B."/>
            <person name="Naranjo-Ortiz M."/>
            <person name="Looney B."/>
            <person name="Konkel Z."/>
            <person name="Slot J.C."/>
            <person name="Sakamoto Y."/>
            <person name="Steenwyk J.L."/>
            <person name="Rokas A."/>
            <person name="Carro J."/>
            <person name="Camarero S."/>
            <person name="Ferreira P."/>
            <person name="Molpeceres G."/>
            <person name="Ruiz-Duenas F.J."/>
            <person name="Serrano A."/>
            <person name="Henrissat B."/>
            <person name="Drula E."/>
            <person name="Hughes K.W."/>
            <person name="Mata J.L."/>
            <person name="Ishikawa N.K."/>
            <person name="Vargas-Isla R."/>
            <person name="Ushijima S."/>
            <person name="Smith C.A."/>
            <person name="Donoghue J."/>
            <person name="Ahrendt S."/>
            <person name="Andreopoulos W."/>
            <person name="He G."/>
            <person name="LaButti K."/>
            <person name="Lipzen A."/>
            <person name="Ng V."/>
            <person name="Riley R."/>
            <person name="Sandor L."/>
            <person name="Barry K."/>
            <person name="Martinez A.T."/>
            <person name="Xiao Y."/>
            <person name="Gibbons J.G."/>
            <person name="Terashima K."/>
            <person name="Grigoriev I.V."/>
            <person name="Hibbett D."/>
        </authorList>
    </citation>
    <scope>NUCLEOTIDE SEQUENCE</scope>
    <source>
        <strain evidence="1">Sp2 HRB7682 ss15</strain>
    </source>
</reference>
<evidence type="ECO:0000313" key="2">
    <source>
        <dbReference type="Proteomes" id="UP001150238"/>
    </source>
</evidence>
<dbReference type="Proteomes" id="UP001150238">
    <property type="component" value="Unassembled WGS sequence"/>
</dbReference>
<comment type="caution">
    <text evidence="1">The sequence shown here is derived from an EMBL/GenBank/DDBJ whole genome shotgun (WGS) entry which is preliminary data.</text>
</comment>
<gene>
    <name evidence="1" type="ORF">C8J55DRAFT_515664</name>
</gene>